<evidence type="ECO:0000259" key="1">
    <source>
        <dbReference type="Pfam" id="PF09002"/>
    </source>
</evidence>
<dbReference type="InterPro" id="IPR011335">
    <property type="entry name" value="Restrct_endonuc-II-like"/>
</dbReference>
<feature type="domain" description="Card1 CARF" evidence="2">
    <location>
        <begin position="4"/>
        <end position="121"/>
    </location>
</feature>
<sequence length="345" mass="40530">MYQEGDELMFISSEIFKERIEWITNTLQKNDFTLILLDNGMEEKWNEMCARIEEKISPDKEYVVNLTGGTKYISLAVQSVFEKHNKKKLYYLPSPKNHLLRPLWSDDTVIPVKYRVNVEEYMKAYNIKKSNPKSLTKKITDTQYLFERYTQDSLNKNILEKLRPYRDKKNKTFLISDLEKETKENIRDFLLDINFLADPDSSEINKDEIQYLTGGWFEEYIYDLIEKRLNPEDIKLGVRIGEAKLQQNNELDVVFTLGNKLFVIECKTGVGKESIFNQTVYKAAALKETLLGLPSSSYIFSLIPENKKFTQRAKYMGITYCDVTYFTNDNKLNSLIEDIKRNAYD</sequence>
<dbReference type="InterPro" id="IPR056339">
    <property type="entry name" value="CARF_Card1"/>
</dbReference>
<evidence type="ECO:0000259" key="2">
    <source>
        <dbReference type="Pfam" id="PF23400"/>
    </source>
</evidence>
<comment type="caution">
    <text evidence="3">The sequence shown here is derived from an EMBL/GenBank/DDBJ whole genome shotgun (WGS) entry which is preliminary data.</text>
</comment>
<name>A0A5J4R9G7_9ZZZZ</name>
<dbReference type="InterPro" id="IPR011856">
    <property type="entry name" value="tRNA_endonuc-like_dom_sf"/>
</dbReference>
<organism evidence="3">
    <name type="scientific">termite gut metagenome</name>
    <dbReference type="NCBI Taxonomy" id="433724"/>
    <lineage>
        <taxon>unclassified sequences</taxon>
        <taxon>metagenomes</taxon>
        <taxon>organismal metagenomes</taxon>
    </lineage>
</organism>
<dbReference type="Pfam" id="PF09002">
    <property type="entry name" value="Card1_endonuc"/>
    <property type="match status" value="1"/>
</dbReference>
<feature type="domain" description="Card1 endonuclease" evidence="1">
    <location>
        <begin position="207"/>
        <end position="318"/>
    </location>
</feature>
<dbReference type="Gene3D" id="3.40.1350.10">
    <property type="match status" value="1"/>
</dbReference>
<dbReference type="Gene3D" id="3.40.50.10770">
    <property type="entry name" value="Hypothetical protein VC1899 like domain (Restriction endonuclease-like)"/>
    <property type="match status" value="1"/>
</dbReference>
<dbReference type="Pfam" id="PF23400">
    <property type="entry name" value="CARF_Card1"/>
    <property type="match status" value="1"/>
</dbReference>
<gene>
    <name evidence="3" type="ORF">EZS27_021832</name>
</gene>
<dbReference type="InterPro" id="IPR015093">
    <property type="entry name" value="Card1_endonucl_dom"/>
</dbReference>
<dbReference type="GO" id="GO:0003676">
    <property type="term" value="F:nucleic acid binding"/>
    <property type="evidence" value="ECO:0007669"/>
    <property type="project" value="InterPro"/>
</dbReference>
<evidence type="ECO:0000313" key="3">
    <source>
        <dbReference type="EMBL" id="KAA6329353.1"/>
    </source>
</evidence>
<accession>A0A5J4R9G7</accession>
<reference evidence="3" key="1">
    <citation type="submission" date="2019-03" db="EMBL/GenBank/DDBJ databases">
        <title>Single cell metagenomics reveals metabolic interactions within the superorganism composed of flagellate Streblomastix strix and complex community of Bacteroidetes bacteria on its surface.</title>
        <authorList>
            <person name="Treitli S.C."/>
            <person name="Kolisko M."/>
            <person name="Husnik F."/>
            <person name="Keeling P."/>
            <person name="Hampl V."/>
        </authorList>
    </citation>
    <scope>NUCLEOTIDE SEQUENCE</scope>
    <source>
        <strain evidence="3">STM</strain>
    </source>
</reference>
<dbReference type="SUPFAM" id="SSF52980">
    <property type="entry name" value="Restriction endonuclease-like"/>
    <property type="match status" value="1"/>
</dbReference>
<dbReference type="EMBL" id="SNRY01001662">
    <property type="protein sequence ID" value="KAA6329353.1"/>
    <property type="molecule type" value="Genomic_DNA"/>
</dbReference>
<proteinExistence type="predicted"/>
<evidence type="ECO:0008006" key="4">
    <source>
        <dbReference type="Google" id="ProtNLM"/>
    </source>
</evidence>
<protein>
    <recommendedName>
        <fullName evidence="4">DUF1887 domain-containing protein</fullName>
    </recommendedName>
</protein>
<dbReference type="AlphaFoldDB" id="A0A5J4R9G7"/>